<evidence type="ECO:0000313" key="3">
    <source>
        <dbReference type="EMBL" id="OGG51361.1"/>
    </source>
</evidence>
<name>A0A1F6CQP4_9BACT</name>
<dbReference type="EMBL" id="MFKW01000030">
    <property type="protein sequence ID" value="OGG51361.1"/>
    <property type="molecule type" value="Genomic_DNA"/>
</dbReference>
<dbReference type="InterPro" id="IPR037914">
    <property type="entry name" value="SpoVT-AbrB_sf"/>
</dbReference>
<gene>
    <name evidence="3" type="ORF">A2704_03815</name>
</gene>
<dbReference type="PANTHER" id="PTHR40516">
    <property type="entry name" value="ANTITOXIN CHPS-RELATED"/>
    <property type="match status" value="1"/>
</dbReference>
<evidence type="ECO:0000313" key="4">
    <source>
        <dbReference type="Proteomes" id="UP000176445"/>
    </source>
</evidence>
<organism evidence="3 4">
    <name type="scientific">Candidatus Kaiserbacteria bacterium RIFCSPHIGHO2_01_FULL_54_36b</name>
    <dbReference type="NCBI Taxonomy" id="1798483"/>
    <lineage>
        <taxon>Bacteria</taxon>
        <taxon>Candidatus Kaiseribacteriota</taxon>
    </lineage>
</organism>
<comment type="caution">
    <text evidence="3">The sequence shown here is derived from an EMBL/GenBank/DDBJ whole genome shotgun (WGS) entry which is preliminary data.</text>
</comment>
<proteinExistence type="predicted"/>
<dbReference type="Gene3D" id="2.10.260.10">
    <property type="match status" value="1"/>
</dbReference>
<dbReference type="PANTHER" id="PTHR40516:SF1">
    <property type="entry name" value="ANTITOXIN CHPS-RELATED"/>
    <property type="match status" value="1"/>
</dbReference>
<dbReference type="InterPro" id="IPR039052">
    <property type="entry name" value="Antitox_PemI-like"/>
</dbReference>
<evidence type="ECO:0000259" key="2">
    <source>
        <dbReference type="PROSITE" id="PS51740"/>
    </source>
</evidence>
<dbReference type="GO" id="GO:0097351">
    <property type="term" value="F:toxin sequestering activity"/>
    <property type="evidence" value="ECO:0007669"/>
    <property type="project" value="InterPro"/>
</dbReference>
<feature type="domain" description="SpoVT-AbrB" evidence="2">
    <location>
        <begin position="3"/>
        <end position="48"/>
    </location>
</feature>
<dbReference type="GO" id="GO:0003677">
    <property type="term" value="F:DNA binding"/>
    <property type="evidence" value="ECO:0007669"/>
    <property type="project" value="UniProtKB-UniRule"/>
</dbReference>
<sequence>MSTKLQKWGNSLAVRIPDDVVEDAGLAPGTEVTVRKMRNSVVITPARAKKRSPINIDEMIERIRPETLHGETDWGPPVGKEVW</sequence>
<protein>
    <recommendedName>
        <fullName evidence="2">SpoVT-AbrB domain-containing protein</fullName>
    </recommendedName>
</protein>
<dbReference type="SMART" id="SM00966">
    <property type="entry name" value="SpoVT_AbrB"/>
    <property type="match status" value="1"/>
</dbReference>
<accession>A0A1F6CQP4</accession>
<dbReference type="InterPro" id="IPR007159">
    <property type="entry name" value="SpoVT-AbrB_dom"/>
</dbReference>
<keyword evidence="1" id="KW-0238">DNA-binding</keyword>
<dbReference type="SUPFAM" id="SSF89447">
    <property type="entry name" value="AbrB/MazE/MraZ-like"/>
    <property type="match status" value="1"/>
</dbReference>
<dbReference type="PROSITE" id="PS51740">
    <property type="entry name" value="SPOVT_ABRB"/>
    <property type="match status" value="1"/>
</dbReference>
<reference evidence="3 4" key="1">
    <citation type="journal article" date="2016" name="Nat. Commun.">
        <title>Thousands of microbial genomes shed light on interconnected biogeochemical processes in an aquifer system.</title>
        <authorList>
            <person name="Anantharaman K."/>
            <person name="Brown C.T."/>
            <person name="Hug L.A."/>
            <person name="Sharon I."/>
            <person name="Castelle C.J."/>
            <person name="Probst A.J."/>
            <person name="Thomas B.C."/>
            <person name="Singh A."/>
            <person name="Wilkins M.J."/>
            <person name="Karaoz U."/>
            <person name="Brodie E.L."/>
            <person name="Williams K.H."/>
            <person name="Hubbard S.S."/>
            <person name="Banfield J.F."/>
        </authorList>
    </citation>
    <scope>NUCLEOTIDE SEQUENCE [LARGE SCALE GENOMIC DNA]</scope>
</reference>
<dbReference type="Proteomes" id="UP000176445">
    <property type="component" value="Unassembled WGS sequence"/>
</dbReference>
<dbReference type="Pfam" id="PF04014">
    <property type="entry name" value="MazE_antitoxin"/>
    <property type="match status" value="1"/>
</dbReference>
<evidence type="ECO:0000256" key="1">
    <source>
        <dbReference type="PROSITE-ProRule" id="PRU01076"/>
    </source>
</evidence>
<dbReference type="AlphaFoldDB" id="A0A1F6CQP4"/>